<feature type="region of interest" description="Disordered" evidence="4">
    <location>
        <begin position="1"/>
        <end position="28"/>
    </location>
</feature>
<dbReference type="PANTHER" id="PTHR13375">
    <property type="entry name" value="FMS INTERACTING PROTEIN"/>
    <property type="match status" value="1"/>
</dbReference>
<dbReference type="GO" id="GO:0006406">
    <property type="term" value="P:mRNA export from nucleus"/>
    <property type="evidence" value="ECO:0007669"/>
    <property type="project" value="TreeGrafter"/>
</dbReference>
<evidence type="ECO:0000313" key="5">
    <source>
        <dbReference type="EMBL" id="CAE0638231.1"/>
    </source>
</evidence>
<keyword evidence="3" id="KW-0539">Nucleus</keyword>
<reference evidence="5" key="1">
    <citation type="submission" date="2021-01" db="EMBL/GenBank/DDBJ databases">
        <authorList>
            <person name="Corre E."/>
            <person name="Pelletier E."/>
            <person name="Niang G."/>
            <person name="Scheremetjew M."/>
            <person name="Finn R."/>
            <person name="Kale V."/>
            <person name="Holt S."/>
            <person name="Cochrane G."/>
            <person name="Meng A."/>
            <person name="Brown T."/>
            <person name="Cohen L."/>
        </authorList>
    </citation>
    <scope>NUCLEOTIDE SEQUENCE</scope>
    <source>
        <strain evidence="5">CCMP3107</strain>
    </source>
</reference>
<evidence type="ECO:0000256" key="3">
    <source>
        <dbReference type="ARBA" id="ARBA00023242"/>
    </source>
</evidence>
<dbReference type="InterPro" id="IPR019163">
    <property type="entry name" value="THO_Thoc5"/>
</dbReference>
<dbReference type="Pfam" id="PF09766">
    <property type="entry name" value="FmiP_Thoc5"/>
    <property type="match status" value="1"/>
</dbReference>
<organism evidence="5">
    <name type="scientific">Heterosigma akashiwo</name>
    <name type="common">Chromophytic alga</name>
    <name type="synonym">Heterosigma carterae</name>
    <dbReference type="NCBI Taxonomy" id="2829"/>
    <lineage>
        <taxon>Eukaryota</taxon>
        <taxon>Sar</taxon>
        <taxon>Stramenopiles</taxon>
        <taxon>Ochrophyta</taxon>
        <taxon>Raphidophyceae</taxon>
        <taxon>Chattonellales</taxon>
        <taxon>Chattonellaceae</taxon>
        <taxon>Heterosigma</taxon>
    </lineage>
</organism>
<accession>A0A6V1SVX8</accession>
<evidence type="ECO:0000256" key="4">
    <source>
        <dbReference type="SAM" id="MobiDB-lite"/>
    </source>
</evidence>
<gene>
    <name evidence="5" type="ORF">HAKA00212_LOCUS17011</name>
</gene>
<dbReference type="PANTHER" id="PTHR13375:SF3">
    <property type="entry name" value="THO COMPLEX SUBUNIT 5 HOMOLOG"/>
    <property type="match status" value="1"/>
</dbReference>
<comment type="subcellular location">
    <subcellularLocation>
        <location evidence="1">Nucleus</location>
    </subcellularLocation>
</comment>
<dbReference type="EMBL" id="HBIU01036998">
    <property type="protein sequence ID" value="CAE0638231.1"/>
    <property type="molecule type" value="Transcribed_RNA"/>
</dbReference>
<proteinExistence type="inferred from homology"/>
<name>A0A6V1SVX8_HETAK</name>
<dbReference type="AlphaFoldDB" id="A0A6V1SVX8"/>
<evidence type="ECO:0000256" key="1">
    <source>
        <dbReference type="ARBA" id="ARBA00004123"/>
    </source>
</evidence>
<dbReference type="GO" id="GO:0000445">
    <property type="term" value="C:THO complex part of transcription export complex"/>
    <property type="evidence" value="ECO:0007669"/>
    <property type="project" value="TreeGrafter"/>
</dbReference>
<evidence type="ECO:0000256" key="2">
    <source>
        <dbReference type="ARBA" id="ARBA00008044"/>
    </source>
</evidence>
<protein>
    <submittedName>
        <fullName evidence="5">Uncharacterized protein</fullName>
    </submittedName>
</protein>
<sequence length="373" mass="41424">MEDGRGSESMSRSRAKRSSRTKTSVASLEGDEKAINLQAKVFIKETSEVKEINITFHFVPDLNGITVVTKDQPDLLANLIPDDTGVGCPTATMQQLLLGGARLPGFGKMYKWAQRLAGLVHPPNEADTSSSLEVSTRGIVERIMQRIRSWTVLSHQLDKLAGKPHPIEVHPSCENLFVDSSTKSSAKLQGWQELPNTDMDAFPPTDFAPASLKETGGLKRPGWQRYGSRFFSASFSKQRGEKKVHMSVLCELGPEYPVRAPRFLLQTRAAPAPGAAPRAHDNMLKAIENELNAHHDELVSEDEDSLDWVLSHQLRKLQACFDILGEATTSSAVDDESFDTTAFSRVVATKAIRGRDRRKALVFNNQMGNWQWR</sequence>
<comment type="similarity">
    <text evidence="2">Belongs to the THOC5 family.</text>
</comment>
<dbReference type="GO" id="GO:0003729">
    <property type="term" value="F:mRNA binding"/>
    <property type="evidence" value="ECO:0007669"/>
    <property type="project" value="TreeGrafter"/>
</dbReference>